<evidence type="ECO:0000313" key="2">
    <source>
        <dbReference type="Proteomes" id="UP001281147"/>
    </source>
</evidence>
<protein>
    <submittedName>
        <fullName evidence="1">Uncharacterized protein</fullName>
    </submittedName>
</protein>
<dbReference type="Proteomes" id="UP001281147">
    <property type="component" value="Unassembled WGS sequence"/>
</dbReference>
<proteinExistence type="predicted"/>
<reference evidence="1" key="1">
    <citation type="submission" date="2023-07" db="EMBL/GenBank/DDBJ databases">
        <title>Black Yeasts Isolated from many extreme environments.</title>
        <authorList>
            <person name="Coleine C."/>
            <person name="Stajich J.E."/>
            <person name="Selbmann L."/>
        </authorList>
    </citation>
    <scope>NUCLEOTIDE SEQUENCE</scope>
    <source>
        <strain evidence="1">CCFEE 5714</strain>
    </source>
</reference>
<accession>A0ACC3NDD0</accession>
<dbReference type="EMBL" id="JAUTXU010000056">
    <property type="protein sequence ID" value="KAK3714259.1"/>
    <property type="molecule type" value="Genomic_DNA"/>
</dbReference>
<sequence>MKAVRRSSRRYKPAGNWARYSLQPYPKVLIAAVHGAAIGWGCTQLSNFDLVYAHPQSFFQTPFMSLGFSPEGQSSYTFPRTMGKQHANRLLLGAEKVSAQDMYISGLVTQVLGEAGDSREAFLEKVGEVAKRIGAFNGESLRMCKALVNRPALLAEQREAGVREGADLKVRWNAPETRAMVAAFASKKKSTSGSKL</sequence>
<evidence type="ECO:0000313" key="1">
    <source>
        <dbReference type="EMBL" id="KAK3714259.1"/>
    </source>
</evidence>
<name>A0ACC3NDD0_9PEZI</name>
<organism evidence="1 2">
    <name type="scientific">Vermiconidia calcicola</name>
    <dbReference type="NCBI Taxonomy" id="1690605"/>
    <lineage>
        <taxon>Eukaryota</taxon>
        <taxon>Fungi</taxon>
        <taxon>Dikarya</taxon>
        <taxon>Ascomycota</taxon>
        <taxon>Pezizomycotina</taxon>
        <taxon>Dothideomycetes</taxon>
        <taxon>Dothideomycetidae</taxon>
        <taxon>Mycosphaerellales</taxon>
        <taxon>Extremaceae</taxon>
        <taxon>Vermiconidia</taxon>
    </lineage>
</organism>
<gene>
    <name evidence="1" type="ORF">LTR37_007845</name>
</gene>
<comment type="caution">
    <text evidence="1">The sequence shown here is derived from an EMBL/GenBank/DDBJ whole genome shotgun (WGS) entry which is preliminary data.</text>
</comment>
<keyword evidence="2" id="KW-1185">Reference proteome</keyword>